<dbReference type="Proteomes" id="UP001054837">
    <property type="component" value="Unassembled WGS sequence"/>
</dbReference>
<name>A0AAV4PIB9_9ARAC</name>
<protein>
    <submittedName>
        <fullName evidence="1">Uncharacterized protein</fullName>
    </submittedName>
</protein>
<accession>A0AAV4PIB9</accession>
<proteinExistence type="predicted"/>
<organism evidence="1 2">
    <name type="scientific">Caerostris darwini</name>
    <dbReference type="NCBI Taxonomy" id="1538125"/>
    <lineage>
        <taxon>Eukaryota</taxon>
        <taxon>Metazoa</taxon>
        <taxon>Ecdysozoa</taxon>
        <taxon>Arthropoda</taxon>
        <taxon>Chelicerata</taxon>
        <taxon>Arachnida</taxon>
        <taxon>Araneae</taxon>
        <taxon>Araneomorphae</taxon>
        <taxon>Entelegynae</taxon>
        <taxon>Araneoidea</taxon>
        <taxon>Araneidae</taxon>
        <taxon>Caerostris</taxon>
    </lineage>
</organism>
<evidence type="ECO:0000313" key="1">
    <source>
        <dbReference type="EMBL" id="GIX95735.1"/>
    </source>
</evidence>
<dbReference type="EMBL" id="BPLQ01002801">
    <property type="protein sequence ID" value="GIX95735.1"/>
    <property type="molecule type" value="Genomic_DNA"/>
</dbReference>
<reference evidence="1 2" key="1">
    <citation type="submission" date="2021-06" db="EMBL/GenBank/DDBJ databases">
        <title>Caerostris darwini draft genome.</title>
        <authorList>
            <person name="Kono N."/>
            <person name="Arakawa K."/>
        </authorList>
    </citation>
    <scope>NUCLEOTIDE SEQUENCE [LARGE SCALE GENOMIC DNA]</scope>
</reference>
<comment type="caution">
    <text evidence="1">The sequence shown here is derived from an EMBL/GenBank/DDBJ whole genome shotgun (WGS) entry which is preliminary data.</text>
</comment>
<gene>
    <name evidence="1" type="ORF">CDAR_80631</name>
</gene>
<sequence>MTKRDIDFIYHSNFKYAPRSRVMRSIIFLGSFKITVVEMAEFTLESRNSWKLPFKVISKRCFSKDVLEEKILLIVNAKADGTFTKMLQNEQKNHLVRCQKGLGLYPNEALLKTVSNF</sequence>
<keyword evidence="2" id="KW-1185">Reference proteome</keyword>
<dbReference type="AlphaFoldDB" id="A0AAV4PIB9"/>
<evidence type="ECO:0000313" key="2">
    <source>
        <dbReference type="Proteomes" id="UP001054837"/>
    </source>
</evidence>